<dbReference type="PANTHER" id="PTHR30535:SF34">
    <property type="entry name" value="MOLYBDATE-BINDING PROTEIN MOLA"/>
    <property type="match status" value="1"/>
</dbReference>
<dbReference type="PROSITE" id="PS50983">
    <property type="entry name" value="FE_B12_PBP"/>
    <property type="match status" value="1"/>
</dbReference>
<protein>
    <submittedName>
        <fullName evidence="4">ABC transporter substrate-binding protein</fullName>
    </submittedName>
</protein>
<comment type="similarity">
    <text evidence="1">Belongs to the bacterial solute-binding protein 8 family.</text>
</comment>
<dbReference type="PROSITE" id="PS51257">
    <property type="entry name" value="PROKAR_LIPOPROTEIN"/>
    <property type="match status" value="1"/>
</dbReference>
<name>A0A8J7G927_9BACL</name>
<evidence type="ECO:0000256" key="1">
    <source>
        <dbReference type="ARBA" id="ARBA00008814"/>
    </source>
</evidence>
<organism evidence="4 5">
    <name type="scientific">Savagea serpentis</name>
    <dbReference type="NCBI Taxonomy" id="2785297"/>
    <lineage>
        <taxon>Bacteria</taxon>
        <taxon>Bacillati</taxon>
        <taxon>Bacillota</taxon>
        <taxon>Bacilli</taxon>
        <taxon>Bacillales</taxon>
        <taxon>Caryophanaceae</taxon>
        <taxon>Savagea</taxon>
    </lineage>
</organism>
<evidence type="ECO:0000256" key="2">
    <source>
        <dbReference type="SAM" id="SignalP"/>
    </source>
</evidence>
<feature type="domain" description="Fe/B12 periplasmic-binding" evidence="3">
    <location>
        <begin position="58"/>
        <end position="322"/>
    </location>
</feature>
<evidence type="ECO:0000313" key="4">
    <source>
        <dbReference type="EMBL" id="MBF4500414.1"/>
    </source>
</evidence>
<keyword evidence="2" id="KW-0732">Signal</keyword>
<dbReference type="PANTHER" id="PTHR30535">
    <property type="entry name" value="VITAMIN B12-BINDING PROTEIN"/>
    <property type="match status" value="1"/>
</dbReference>
<feature type="signal peptide" evidence="2">
    <location>
        <begin position="1"/>
        <end position="23"/>
    </location>
</feature>
<feature type="chain" id="PRO_5039644086" evidence="2">
    <location>
        <begin position="24"/>
        <end position="322"/>
    </location>
</feature>
<dbReference type="InterPro" id="IPR050902">
    <property type="entry name" value="ABC_Transporter_SBP"/>
</dbReference>
<dbReference type="SUPFAM" id="SSF53807">
    <property type="entry name" value="Helical backbone' metal receptor"/>
    <property type="match status" value="1"/>
</dbReference>
<evidence type="ECO:0000259" key="3">
    <source>
        <dbReference type="PROSITE" id="PS50983"/>
    </source>
</evidence>
<dbReference type="RefSeq" id="WP_194561855.1">
    <property type="nucleotide sequence ID" value="NZ_JADKPV010000001.1"/>
</dbReference>
<accession>A0A8J7G927</accession>
<sequence length="322" mass="35640">MNRWMKGASFTLLLALAACSQEAEQQPIQPAVQEEVGQYPKTITLEGESVTIEQKPEKILPLSLDVAEIVMQLTDGEGVVAISKGIEDPYLSTYPESASKITEHIASAVHIDPEQILSYETDLLLLTKMHGQEQDAYDILRQANVPILAFETMRSMEAYRTNLKTIGKAIGEEEKANNIVAQMEREIADIQGAITWEEDKPSVLVLSEVGPGTGPYMMGPGNVSQDIIEQAKAIPAVQKIGLERSAKAEMEQVLKMDPDYIILLDWKGEKEAAYEALLNDAAWQTLRAVKEGRIKVVEAKYFLNPNAANIEGLRMLVDWLGE</sequence>
<comment type="caution">
    <text evidence="4">The sequence shown here is derived from an EMBL/GenBank/DDBJ whole genome shotgun (WGS) entry which is preliminary data.</text>
</comment>
<dbReference type="Gene3D" id="3.40.50.1980">
    <property type="entry name" value="Nitrogenase molybdenum iron protein domain"/>
    <property type="match status" value="2"/>
</dbReference>
<proteinExistence type="inferred from homology"/>
<gene>
    <name evidence="4" type="ORF">IRY55_03470</name>
</gene>
<dbReference type="Proteomes" id="UP000622653">
    <property type="component" value="Unassembled WGS sequence"/>
</dbReference>
<dbReference type="EMBL" id="JADKPV010000001">
    <property type="protein sequence ID" value="MBF4500414.1"/>
    <property type="molecule type" value="Genomic_DNA"/>
</dbReference>
<reference evidence="4" key="1">
    <citation type="submission" date="2020-11" db="EMBL/GenBank/DDBJ databases">
        <title>Multidrug resistant novel bacterium Savagea serpentis sp. nov., isolated from the scats of a vine snake (Ahaetulla nasuta).</title>
        <authorList>
            <person name="Venkata Ramana V."/>
            <person name="Vikas Patil S."/>
            <person name="Yogita Lugani V."/>
        </authorList>
    </citation>
    <scope>NUCLEOTIDE SEQUENCE</scope>
    <source>
        <strain evidence="4">SN6</strain>
    </source>
</reference>
<evidence type="ECO:0000313" key="5">
    <source>
        <dbReference type="Proteomes" id="UP000622653"/>
    </source>
</evidence>
<keyword evidence="5" id="KW-1185">Reference proteome</keyword>
<dbReference type="InterPro" id="IPR002491">
    <property type="entry name" value="ABC_transptr_periplasmic_BD"/>
</dbReference>
<dbReference type="Pfam" id="PF01497">
    <property type="entry name" value="Peripla_BP_2"/>
    <property type="match status" value="1"/>
</dbReference>
<dbReference type="AlphaFoldDB" id="A0A8J7G927"/>
<dbReference type="GO" id="GO:0071281">
    <property type="term" value="P:cellular response to iron ion"/>
    <property type="evidence" value="ECO:0007669"/>
    <property type="project" value="TreeGrafter"/>
</dbReference>